<evidence type="ECO:0000313" key="1">
    <source>
        <dbReference type="EMBL" id="KKN41311.1"/>
    </source>
</evidence>
<dbReference type="AlphaFoldDB" id="A0A0F9SWP4"/>
<evidence type="ECO:0008006" key="2">
    <source>
        <dbReference type="Google" id="ProtNLM"/>
    </source>
</evidence>
<reference evidence="1" key="1">
    <citation type="journal article" date="2015" name="Nature">
        <title>Complex archaea that bridge the gap between prokaryotes and eukaryotes.</title>
        <authorList>
            <person name="Spang A."/>
            <person name="Saw J.H."/>
            <person name="Jorgensen S.L."/>
            <person name="Zaremba-Niedzwiedzka K."/>
            <person name="Martijn J."/>
            <person name="Lind A.E."/>
            <person name="van Eijk R."/>
            <person name="Schleper C."/>
            <person name="Guy L."/>
            <person name="Ettema T.J."/>
        </authorList>
    </citation>
    <scope>NUCLEOTIDE SEQUENCE</scope>
</reference>
<proteinExistence type="predicted"/>
<name>A0A0F9SWP4_9ZZZZ</name>
<organism evidence="1">
    <name type="scientific">marine sediment metagenome</name>
    <dbReference type="NCBI Taxonomy" id="412755"/>
    <lineage>
        <taxon>unclassified sequences</taxon>
        <taxon>metagenomes</taxon>
        <taxon>ecological metagenomes</taxon>
    </lineage>
</organism>
<accession>A0A0F9SWP4</accession>
<protein>
    <recommendedName>
        <fullName evidence="2">Succinate dehydrogenase</fullName>
    </recommendedName>
</protein>
<dbReference type="PROSITE" id="PS51257">
    <property type="entry name" value="PROKAR_LIPOPROTEIN"/>
    <property type="match status" value="1"/>
</dbReference>
<sequence length="111" mass="11945">MKPLIAMSIFLALTACEQATQRVDGMAREGAKGVITETIATRFPQVPKELITPFTNCIIDNADATEVRVFAKSAIIGVDDTTVATIRSVLARPETVQCLSQSSFGTSRIPM</sequence>
<comment type="caution">
    <text evidence="1">The sequence shown here is derived from an EMBL/GenBank/DDBJ whole genome shotgun (WGS) entry which is preliminary data.</text>
</comment>
<gene>
    <name evidence="1" type="ORF">LCGC14_0724590</name>
</gene>
<dbReference type="EMBL" id="LAZR01001655">
    <property type="protein sequence ID" value="KKN41311.1"/>
    <property type="molecule type" value="Genomic_DNA"/>
</dbReference>